<evidence type="ECO:0000313" key="2">
    <source>
        <dbReference type="EMBL" id="KAG5609977.1"/>
    </source>
</evidence>
<dbReference type="Pfam" id="PF00646">
    <property type="entry name" value="F-box"/>
    <property type="match status" value="1"/>
</dbReference>
<gene>
    <name evidence="2" type="ORF">H5410_021258</name>
</gene>
<sequence length="869" mass="99518">MKYLETPTCLNRPLNKLEYVTISSFKCSKTEVFFVKLLCARTPSLVRMCIEQGIAIDSKEERNITIKLMCFPRASTRAELFYFPFELTAKFTIVFKITIDEILLQHVGDIVKFVLDVSGINLSSYASINRWMRYVTRNGVKELTINMSNNRTYILPSYVFNCPTFTHLELFNCVFKPSNSFLGFQNLTYLHLERITFVPTNQFCVIDVPLLVDLVLMFCCGTQYLKMVSPQLGSLVALVGHYLMLNCFMNCNKLILLVIELEKVEDNPKHDEISTLERFLFSFGSLEQLYLGSLVLEFFNANIVLEELSSKLNCLWCLHLGVDFNKVDQTCCTPQLIKSFPNLSKLLITVEGSDDNVETIMKYLETQTCLNRPLNKLEYLLCARTPSFVRMCIEQGIVIDSKEEKNITIKLMRFPRASTRAELNVFFAGAFHFFPNTALPPLCILVLFFESDTIFQSASMTKQESSKRAAVEGGKEDIIIALPRNVVDLILELLPVHDAARTSILSRKWRDIWVSLPFLVLNNYFCKELTAKSAKFFRITVDEILLQHVGDIVKFVLDVSGINLSSYASINRWMRYVTKNGVKELTVNMSDNKIYVLPSYVFNCPTLTRLELFNCVFKPPTYFLGFRNLTYLHLERITFVPTNQFCVIDVPLLVDLVLTFCCGTQYLKMVSPQLESLVVLGGHYLVLNCFMNCKKMSVLVIELEKVEDNPKHDEISTLEKFLFSFPSLEQLCLGSLVLELLNANIVLDELPPKLNCLWYLHLGVDFNKVHQTCCAVQLIKSFPNLSKLQITVQDGDDNAETVMKYLETPTCLNRPLNKLEYVTINSFQCSKTEVFFVKLLCACTPSLVRMYIDALYQSFHTGRTVLFSI</sequence>
<dbReference type="InterPro" id="IPR055357">
    <property type="entry name" value="LRR_At1g61320_AtMIF1"/>
</dbReference>
<dbReference type="AlphaFoldDB" id="A0A9J5ZAT8"/>
<dbReference type="InterPro" id="IPR032675">
    <property type="entry name" value="LRR_dom_sf"/>
</dbReference>
<dbReference type="Pfam" id="PF24758">
    <property type="entry name" value="LRR_At5g56370"/>
    <property type="match status" value="1"/>
</dbReference>
<dbReference type="SMART" id="SM00256">
    <property type="entry name" value="FBOX"/>
    <property type="match status" value="1"/>
</dbReference>
<proteinExistence type="predicted"/>
<dbReference type="SUPFAM" id="SSF81383">
    <property type="entry name" value="F-box domain"/>
    <property type="match status" value="1"/>
</dbReference>
<dbReference type="OrthoDB" id="1722980at2759"/>
<protein>
    <recommendedName>
        <fullName evidence="1">F-box domain-containing protein</fullName>
    </recommendedName>
</protein>
<evidence type="ECO:0000259" key="1">
    <source>
        <dbReference type="SMART" id="SM00256"/>
    </source>
</evidence>
<accession>A0A9J5ZAT8</accession>
<dbReference type="InterPro" id="IPR036047">
    <property type="entry name" value="F-box-like_dom_sf"/>
</dbReference>
<comment type="caution">
    <text evidence="2">The sequence shown here is derived from an EMBL/GenBank/DDBJ whole genome shotgun (WGS) entry which is preliminary data.</text>
</comment>
<dbReference type="Proteomes" id="UP000824120">
    <property type="component" value="Chromosome 4"/>
</dbReference>
<feature type="domain" description="F-box" evidence="1">
    <location>
        <begin position="482"/>
        <end position="522"/>
    </location>
</feature>
<organism evidence="2 3">
    <name type="scientific">Solanum commersonii</name>
    <name type="common">Commerson's wild potato</name>
    <name type="synonym">Commerson's nightshade</name>
    <dbReference type="NCBI Taxonomy" id="4109"/>
    <lineage>
        <taxon>Eukaryota</taxon>
        <taxon>Viridiplantae</taxon>
        <taxon>Streptophyta</taxon>
        <taxon>Embryophyta</taxon>
        <taxon>Tracheophyta</taxon>
        <taxon>Spermatophyta</taxon>
        <taxon>Magnoliopsida</taxon>
        <taxon>eudicotyledons</taxon>
        <taxon>Gunneridae</taxon>
        <taxon>Pentapetalae</taxon>
        <taxon>asterids</taxon>
        <taxon>lamiids</taxon>
        <taxon>Solanales</taxon>
        <taxon>Solanaceae</taxon>
        <taxon>Solanoideae</taxon>
        <taxon>Solaneae</taxon>
        <taxon>Solanum</taxon>
    </lineage>
</organism>
<dbReference type="SUPFAM" id="SSF52047">
    <property type="entry name" value="RNI-like"/>
    <property type="match status" value="2"/>
</dbReference>
<dbReference type="Pfam" id="PF23622">
    <property type="entry name" value="LRR_At1g61320_AtMIF1"/>
    <property type="match status" value="1"/>
</dbReference>
<evidence type="ECO:0000313" key="3">
    <source>
        <dbReference type="Proteomes" id="UP000824120"/>
    </source>
</evidence>
<dbReference type="InterPro" id="IPR055411">
    <property type="entry name" value="LRR_FXL15/At3g58940/PEG3-like"/>
</dbReference>
<name>A0A9J5ZAT8_SOLCO</name>
<dbReference type="PANTHER" id="PTHR31639">
    <property type="entry name" value="F-BOX PROTEIN-LIKE"/>
    <property type="match status" value="1"/>
</dbReference>
<dbReference type="Gene3D" id="3.80.10.10">
    <property type="entry name" value="Ribonuclease Inhibitor"/>
    <property type="match status" value="2"/>
</dbReference>
<dbReference type="InterPro" id="IPR001810">
    <property type="entry name" value="F-box_dom"/>
</dbReference>
<dbReference type="PANTHER" id="PTHR31639:SF333">
    <property type="entry name" value="F-BOX DOMAIN, FBD DOMAIN, LEUCINE-RICH REPEAT DOMAIN, L DOMAIN-LIKE PROTEIN-RELATED"/>
    <property type="match status" value="1"/>
</dbReference>
<reference evidence="2 3" key="1">
    <citation type="submission" date="2020-09" db="EMBL/GenBank/DDBJ databases">
        <title>De no assembly of potato wild relative species, Solanum commersonii.</title>
        <authorList>
            <person name="Cho K."/>
        </authorList>
    </citation>
    <scope>NUCLEOTIDE SEQUENCE [LARGE SCALE GENOMIC DNA]</scope>
    <source>
        <strain evidence="2">LZ3.2</strain>
        <tissue evidence="2">Leaf</tissue>
    </source>
</reference>
<dbReference type="EMBL" id="JACXVP010000004">
    <property type="protein sequence ID" value="KAG5609977.1"/>
    <property type="molecule type" value="Genomic_DNA"/>
</dbReference>
<keyword evidence="3" id="KW-1185">Reference proteome</keyword>